<name>A0A6J5L4N4_9CAUD</name>
<organism evidence="1">
    <name type="scientific">uncultured Caudovirales phage</name>
    <dbReference type="NCBI Taxonomy" id="2100421"/>
    <lineage>
        <taxon>Viruses</taxon>
        <taxon>Duplodnaviria</taxon>
        <taxon>Heunggongvirae</taxon>
        <taxon>Uroviricota</taxon>
        <taxon>Caudoviricetes</taxon>
        <taxon>Peduoviridae</taxon>
        <taxon>Maltschvirus</taxon>
        <taxon>Maltschvirus maltsch</taxon>
    </lineage>
</organism>
<accession>A0A6J5L4N4</accession>
<reference evidence="1" key="1">
    <citation type="submission" date="2020-04" db="EMBL/GenBank/DDBJ databases">
        <authorList>
            <person name="Chiriac C."/>
            <person name="Salcher M."/>
            <person name="Ghai R."/>
            <person name="Kavagutti S V."/>
        </authorList>
    </citation>
    <scope>NUCLEOTIDE SEQUENCE</scope>
</reference>
<sequence length="79" mass="9105">MAIGNRWAFTKQRESVPVISMTAPPENSVVLSCANEEMLRIATDGFYIRGVKIKQDDTEAEQVYNCFKEWLTWSTMNRT</sequence>
<proteinExistence type="predicted"/>
<gene>
    <name evidence="1" type="ORF">UFOVP112_369</name>
</gene>
<dbReference type="EMBL" id="LR796233">
    <property type="protein sequence ID" value="CAB4129271.1"/>
    <property type="molecule type" value="Genomic_DNA"/>
</dbReference>
<evidence type="ECO:0000313" key="1">
    <source>
        <dbReference type="EMBL" id="CAB4129271.1"/>
    </source>
</evidence>
<protein>
    <submittedName>
        <fullName evidence="1">Uncharacterized protein</fullName>
    </submittedName>
</protein>